<name>A0A6A3BC27_HIBSY</name>
<dbReference type="AlphaFoldDB" id="A0A6A3BC27"/>
<comment type="caution">
    <text evidence="1">The sequence shown here is derived from an EMBL/GenBank/DDBJ whole genome shotgun (WGS) entry which is preliminary data.</text>
</comment>
<accession>A0A6A3BC27</accession>
<dbReference type="EMBL" id="VEPZ02000870">
    <property type="protein sequence ID" value="KAE8714464.1"/>
    <property type="molecule type" value="Genomic_DNA"/>
</dbReference>
<dbReference type="Proteomes" id="UP000436088">
    <property type="component" value="Unassembled WGS sequence"/>
</dbReference>
<evidence type="ECO:0000313" key="2">
    <source>
        <dbReference type="Proteomes" id="UP000436088"/>
    </source>
</evidence>
<gene>
    <name evidence="1" type="ORF">F3Y22_tig00110195pilonHSYRG00049</name>
</gene>
<reference evidence="1" key="1">
    <citation type="submission" date="2019-09" db="EMBL/GenBank/DDBJ databases">
        <title>Draft genome information of white flower Hibiscus syriacus.</title>
        <authorList>
            <person name="Kim Y.-M."/>
        </authorList>
    </citation>
    <scope>NUCLEOTIDE SEQUENCE [LARGE SCALE GENOMIC DNA]</scope>
    <source>
        <strain evidence="1">YM2019G1</strain>
    </source>
</reference>
<organism evidence="1 2">
    <name type="scientific">Hibiscus syriacus</name>
    <name type="common">Rose of Sharon</name>
    <dbReference type="NCBI Taxonomy" id="106335"/>
    <lineage>
        <taxon>Eukaryota</taxon>
        <taxon>Viridiplantae</taxon>
        <taxon>Streptophyta</taxon>
        <taxon>Embryophyta</taxon>
        <taxon>Tracheophyta</taxon>
        <taxon>Spermatophyta</taxon>
        <taxon>Magnoliopsida</taxon>
        <taxon>eudicotyledons</taxon>
        <taxon>Gunneridae</taxon>
        <taxon>Pentapetalae</taxon>
        <taxon>rosids</taxon>
        <taxon>malvids</taxon>
        <taxon>Malvales</taxon>
        <taxon>Malvaceae</taxon>
        <taxon>Malvoideae</taxon>
        <taxon>Hibiscus</taxon>
    </lineage>
</organism>
<proteinExistence type="predicted"/>
<evidence type="ECO:0000313" key="1">
    <source>
        <dbReference type="EMBL" id="KAE8714464.1"/>
    </source>
</evidence>
<protein>
    <submittedName>
        <fullName evidence="1">Uncharacterized protein</fullName>
    </submittedName>
</protein>
<keyword evidence="2" id="KW-1185">Reference proteome</keyword>
<sequence>MGFRLKILASKIAPSLVERRAVLFMLMLKELKDQGRLKFLLMSTLKTIEKLARRSIVVPLKNGDGGFNMGSIAGLVEPKDIDKLEGQEENQKELVENIKSSALKDIKGRDDFVTVDLDNFFPEVEQLRKSKKSKRYGSLLKLQNQVLSVPSRRKRIKFKKLKLKIKDLESSELSGRSLSDSDLKGRWLAAYKEVEKTLELGKSLGIQISGEELEVVKELAMLEMN</sequence>